<dbReference type="GO" id="GO:0005737">
    <property type="term" value="C:cytoplasm"/>
    <property type="evidence" value="ECO:0007669"/>
    <property type="project" value="TreeGrafter"/>
</dbReference>
<dbReference type="Proteomes" id="UP000291236">
    <property type="component" value="Chromosome"/>
</dbReference>
<evidence type="ECO:0000256" key="4">
    <source>
        <dbReference type="SAM" id="Coils"/>
    </source>
</evidence>
<dbReference type="Gene3D" id="3.30.300.30">
    <property type="match status" value="2"/>
</dbReference>
<feature type="domain" description="Carrier" evidence="5">
    <location>
        <begin position="2061"/>
        <end position="2138"/>
    </location>
</feature>
<dbReference type="InterPro" id="IPR001031">
    <property type="entry name" value="Thioesterase"/>
</dbReference>
<evidence type="ECO:0000313" key="7">
    <source>
        <dbReference type="Proteomes" id="UP000291236"/>
    </source>
</evidence>
<dbReference type="FunFam" id="3.40.50.980:FF:000001">
    <property type="entry name" value="Non-ribosomal peptide synthetase"/>
    <property type="match status" value="2"/>
</dbReference>
<evidence type="ECO:0000256" key="2">
    <source>
        <dbReference type="ARBA" id="ARBA00022450"/>
    </source>
</evidence>
<dbReference type="InterPro" id="IPR001242">
    <property type="entry name" value="Condensation_dom"/>
</dbReference>
<dbReference type="KEGG" id="sbf:JCM31447_16310"/>
<protein>
    <recommendedName>
        <fullName evidence="5">Carrier domain-containing protein</fullName>
    </recommendedName>
</protein>
<organism evidence="6 7">
    <name type="scientific">Fluviispira sanaruensis</name>
    <dbReference type="NCBI Taxonomy" id="2493639"/>
    <lineage>
        <taxon>Bacteria</taxon>
        <taxon>Pseudomonadati</taxon>
        <taxon>Bdellovibrionota</taxon>
        <taxon>Oligoflexia</taxon>
        <taxon>Silvanigrellales</taxon>
        <taxon>Silvanigrellaceae</taxon>
        <taxon>Fluviispira</taxon>
    </lineage>
</organism>
<dbReference type="InterPro" id="IPR020845">
    <property type="entry name" value="AMP-binding_CS"/>
</dbReference>
<evidence type="ECO:0000256" key="1">
    <source>
        <dbReference type="ARBA" id="ARBA00001957"/>
    </source>
</evidence>
<keyword evidence="7" id="KW-1185">Reference proteome</keyword>
<feature type="coiled-coil region" evidence="4">
    <location>
        <begin position="154"/>
        <end position="181"/>
    </location>
</feature>
<dbReference type="InterPro" id="IPR025110">
    <property type="entry name" value="AMP-bd_C"/>
</dbReference>
<dbReference type="Gene3D" id="3.40.50.980">
    <property type="match status" value="4"/>
</dbReference>
<dbReference type="PANTHER" id="PTHR45527">
    <property type="entry name" value="NONRIBOSOMAL PEPTIDE SYNTHETASE"/>
    <property type="match status" value="1"/>
</dbReference>
<dbReference type="Pfam" id="PF00501">
    <property type="entry name" value="AMP-binding"/>
    <property type="match status" value="2"/>
</dbReference>
<dbReference type="Gene3D" id="2.30.38.10">
    <property type="entry name" value="Luciferase, Domain 3"/>
    <property type="match status" value="2"/>
</dbReference>
<dbReference type="InterPro" id="IPR029058">
    <property type="entry name" value="AB_hydrolase_fold"/>
</dbReference>
<dbReference type="RefSeq" id="WP_172603843.1">
    <property type="nucleotide sequence ID" value="NZ_AP019368.1"/>
</dbReference>
<gene>
    <name evidence="6" type="ORF">JCM31447_16310</name>
</gene>
<dbReference type="SUPFAM" id="SSF53474">
    <property type="entry name" value="alpha/beta-Hydrolases"/>
    <property type="match status" value="1"/>
</dbReference>
<dbReference type="InterPro" id="IPR023213">
    <property type="entry name" value="CAT-like_dom_sf"/>
</dbReference>
<dbReference type="GO" id="GO:0043041">
    <property type="term" value="P:amino acid activation for nonribosomal peptide biosynthetic process"/>
    <property type="evidence" value="ECO:0007669"/>
    <property type="project" value="TreeGrafter"/>
</dbReference>
<reference evidence="6 7" key="1">
    <citation type="submission" date="2018-12" db="EMBL/GenBank/DDBJ databases">
        <title>Rubrispira sanarue gen. nov., sp., nov., a member of the order Silvanigrellales, isolated from a brackish lake in Hamamatsu Japan.</title>
        <authorList>
            <person name="Maejima Y."/>
            <person name="Iino T."/>
            <person name="Muraguchi Y."/>
            <person name="Fukuda K."/>
            <person name="Nojiri H."/>
            <person name="Ohkuma M."/>
            <person name="Moriuchi R."/>
            <person name="Dohra H."/>
            <person name="Kimbara K."/>
            <person name="Shintani M."/>
        </authorList>
    </citation>
    <scope>NUCLEOTIDE SEQUENCE [LARGE SCALE GENOMIC DNA]</scope>
    <source>
        <strain evidence="6 7">RF1110005</strain>
    </source>
</reference>
<dbReference type="Pfam" id="PF00550">
    <property type="entry name" value="PP-binding"/>
    <property type="match status" value="2"/>
</dbReference>
<keyword evidence="4" id="KW-0175">Coiled coil</keyword>
<dbReference type="SUPFAM" id="SSF52777">
    <property type="entry name" value="CoA-dependent acyltransferases"/>
    <property type="match status" value="3"/>
</dbReference>
<dbReference type="FunFam" id="1.10.1200.10:FF:000005">
    <property type="entry name" value="Nonribosomal peptide synthetase 1"/>
    <property type="match status" value="1"/>
</dbReference>
<dbReference type="CDD" id="cd05930">
    <property type="entry name" value="A_NRPS"/>
    <property type="match status" value="2"/>
</dbReference>
<keyword evidence="3" id="KW-0597">Phosphoprotein</keyword>
<dbReference type="NCBIfam" id="NF003417">
    <property type="entry name" value="PRK04813.1"/>
    <property type="match status" value="2"/>
</dbReference>
<dbReference type="InterPro" id="IPR010071">
    <property type="entry name" value="AA_adenyl_dom"/>
</dbReference>
<dbReference type="CDD" id="cd19531">
    <property type="entry name" value="LCL_NRPS-like"/>
    <property type="match status" value="1"/>
</dbReference>
<dbReference type="InterPro" id="IPR000873">
    <property type="entry name" value="AMP-dep_synth/lig_dom"/>
</dbReference>
<dbReference type="GO" id="GO:0031177">
    <property type="term" value="F:phosphopantetheine binding"/>
    <property type="evidence" value="ECO:0007669"/>
    <property type="project" value="TreeGrafter"/>
</dbReference>
<evidence type="ECO:0000313" key="6">
    <source>
        <dbReference type="EMBL" id="BBH53188.1"/>
    </source>
</evidence>
<name>A0A4P2VKP2_FLUSA</name>
<sequence length="2405" mass="280170">MTPLKVSPFQKTFYFEWKLNPNNSDYHMVIDQIIDGELDINRLNRSLKKMISEQYIFNSHIEEIDNEYYWILNKSLKDLKIYKKTYNPDSIKKVIAEPFDLEIGPLFRYSIFKLSENKHRFIFVMHHAIIDGASGPEIYLELSNYYNNPSYEYNLSLTEQINKFNNMREKLEDEIDKNNSENEIFWNEKLKNHSILDTSFLEDPFFKKSYLTNNCQELTNQDLLGINEIYISIKSENINRLKKKFTITPYLFSKIVFAVTLFKFSRTEKFLVAYPISIKEGMSLHFGANVNVNLLPFYIHDDIMIEEIILNTKNFLKSLKEDNKRRSYFPLYKINIEPKEKLTSISFTSAFLQNISFEFENIKSKTITRSNIALTHDFIFEYQQAENEINIRVDYKREKISEELINNFCQYYKDIYQEITTYLLSDSPDKSKKFIKDFHTLKVNNFSDNEIKKNSENIIKLFENSVKRNPDKTAVIFKNKIITYKQLDEYSNKLANYILQKFAISENTLIGISLNRSEKIIISILAIIKAGAAYIPIDTKLPIDRVKYILNDANPITILTDNQNLNTIKNLFKKEIIYLDSIDTEYEIIEQSQTSVQKTRSLNDLIYILYTSGTTGKPKGVMMDHASCVNRIQYMIEQNEMSNEDSYLFKTNITFDVSFSDIFTTLLSGAKLVITEEIFNLSEIKQLLIEHKISICHFVPSQFKIFSEELNLEMFKNLKKFQFSGEALDTSIIEQYVDNERIFLNYYGPTETGEVTLKKYTSSIEHKLTKSIIGKKFPNTNLYILDKNLKALPTGASGELFVGGISLSRGYLNMPELTHEKFIKNPYQTEFEKEKRINAHLYKTGDYVRLLPNNELEYIGRNDNQIKIRGHRIELSEIEKSINEFKGIKQSLVMGKILEKSQDQVLICYYISLQKIDPNEIIEFISSSLPDYMIPGLFIHLTEIPLNSNGKLDQNKLPMPTIEKNINHISPRNELENNMTILWQNILGISYENISMNDSFFTLGGNSINAIKLVNKIKKDLKLNISLQDVLKYKSIEKIIEISKKNNCNENSIKKLCRDHTTKYYLSFAQERLWFIDKINSGLNSYNIPMVYNLDKNFNSESLKKSAQRIINRHEILRTIIKETENGDPYQEVLSEYDLLVPIKKCTSKTELEKLIEIELNYTFEISREIPIRISILQLEKCNEIEDSYLCIAAHHIAFDGWSNEIFLKELNTYYNYFENIISKEELDELIPTLNIQYLDFSYWQKENINKNILDDQKNYWKGKLDNAESLDIHPDLVRPKYFNYQGKNLFHKIDQKLSEDIALATKKLDVTQFSFFLSSYYIMLSLISGQKDILIGTPISNRHYHQISDLIGFFVNLIPLRSQIEAEMEIDHFIKSVHSELIEAQKNQDIPFEKLVEEISTNRDQSKHPIFQVIFGMQDFSDNKIEENRSNLFTKEQNSFYQFNHLFSPAKFDLSLFIEKSKDGFLVCFNYPVNLFYDATIKNYIEIYIHILKELSNNEIKNLNKNLRLKDLNCVPNEQQKIISQIWHKPVKLECKKNTIQKIFELIAQNNPERIALICGENALTYSELNQRTNKLANFLRAHYKIEADSLIALCLDRDVNMTICILAVLKAGGAYVPIDPESPKERIKFILEDTNTKLLLTNEMHKNIFTNEILPSLDSSLEQLNTVYLESFEVIEKLSRCASDNLEIIQESNNLAYVIYTSGTTGKPKGVLIEHAAVINLIVNLNDFLFNEFGVKNINVLSIMNFAFDGHVLELSCSIFQGNCLHLIPNELRKDYYNLNNYAMNNNINLAIFPPAFLMNTELFSSDLIMIGGEKINKNILSYYLNNKRKLVNAYGPTEICVMNTFHEYTNQDEINCIGYPFLNTTGYVLNDSLQLLPIGAVGELYIGGNGVARGYLNRDSMTQEKFVSNPFQTSVANKNSINSRLYKTGDLVKILPNYELEYIGRNDAQVKIRGYRIELGEIESSLLELSEIEQAVVIIKELKDNKFLCCYYKSRTQISSEEIIKHLSKRLPEYMIPIKYLRLEEFPLNTSGKINTKALPFNFTEDRYITDNTCKYIPPQNEVEKNICEIWEEILGLDRNTIGIKDDYFNLGGNSLTAIKIINRINNKYSANLKISDLFTYKCIEEIVKVINDKTAQSEILIELNNAIKKPALFMIHPARAGCEVYTKIAKSFSNDFHCFGIDSYNMLHCKKIENLNSLATYYLEQIKKKSLQNPNQSYYLFGWSLGGYICLEIASILEMQGIKNISIYLLDTFYPDNFMLNNSIDIHIFKKEFMKEMSQKIDDIQMDKMLSNYQIENNILKQEISNKLAYSKVLLFKANQFRKNTEYDAINNLNEYTTSLPNNNILNALIYKEQLKVIYCENDTHFSIIENEKFIINEIYNFERNNQIRNNSNSRAIYNHS</sequence>
<dbReference type="PROSITE" id="PS00455">
    <property type="entry name" value="AMP_BINDING"/>
    <property type="match status" value="2"/>
</dbReference>
<comment type="cofactor">
    <cofactor evidence="1">
        <name>pantetheine 4'-phosphate</name>
        <dbReference type="ChEBI" id="CHEBI:47942"/>
    </cofactor>
</comment>
<keyword evidence="2" id="KW-0596">Phosphopantetheine</keyword>
<dbReference type="InterPro" id="IPR045851">
    <property type="entry name" value="AMP-bd_C_sf"/>
</dbReference>
<dbReference type="PROSITE" id="PS50075">
    <property type="entry name" value="CARRIER"/>
    <property type="match status" value="2"/>
</dbReference>
<dbReference type="GO" id="GO:0044550">
    <property type="term" value="P:secondary metabolite biosynthetic process"/>
    <property type="evidence" value="ECO:0007669"/>
    <property type="project" value="TreeGrafter"/>
</dbReference>
<evidence type="ECO:0000259" key="5">
    <source>
        <dbReference type="PROSITE" id="PS50075"/>
    </source>
</evidence>
<dbReference type="Pfam" id="PF00975">
    <property type="entry name" value="Thioesterase"/>
    <property type="match status" value="1"/>
</dbReference>
<dbReference type="PROSITE" id="PS00012">
    <property type="entry name" value="PHOSPHOPANTETHEINE"/>
    <property type="match status" value="1"/>
</dbReference>
<dbReference type="SUPFAM" id="SSF56801">
    <property type="entry name" value="Acetyl-CoA synthetase-like"/>
    <property type="match status" value="2"/>
</dbReference>
<accession>A0A4P2VKP2</accession>
<dbReference type="InterPro" id="IPR009081">
    <property type="entry name" value="PP-bd_ACP"/>
</dbReference>
<dbReference type="PANTHER" id="PTHR45527:SF1">
    <property type="entry name" value="FATTY ACID SYNTHASE"/>
    <property type="match status" value="1"/>
</dbReference>
<proteinExistence type="predicted"/>
<feature type="domain" description="Carrier" evidence="5">
    <location>
        <begin position="970"/>
        <end position="1047"/>
    </location>
</feature>
<dbReference type="Gene3D" id="3.40.50.1820">
    <property type="entry name" value="alpha/beta hydrolase"/>
    <property type="match status" value="1"/>
</dbReference>
<dbReference type="Gene3D" id="3.30.559.10">
    <property type="entry name" value="Chloramphenicol acetyltransferase-like domain"/>
    <property type="match status" value="2"/>
</dbReference>
<dbReference type="GO" id="GO:0003824">
    <property type="term" value="F:catalytic activity"/>
    <property type="evidence" value="ECO:0007669"/>
    <property type="project" value="InterPro"/>
</dbReference>
<dbReference type="NCBIfam" id="TIGR01733">
    <property type="entry name" value="AA-adenyl-dom"/>
    <property type="match status" value="2"/>
</dbReference>
<dbReference type="InterPro" id="IPR036736">
    <property type="entry name" value="ACP-like_sf"/>
</dbReference>
<dbReference type="InterPro" id="IPR006162">
    <property type="entry name" value="Ppantetheine_attach_site"/>
</dbReference>
<evidence type="ECO:0000256" key="3">
    <source>
        <dbReference type="ARBA" id="ARBA00022553"/>
    </source>
</evidence>
<dbReference type="SUPFAM" id="SSF47336">
    <property type="entry name" value="ACP-like"/>
    <property type="match status" value="2"/>
</dbReference>
<dbReference type="Gene3D" id="1.10.1200.10">
    <property type="entry name" value="ACP-like"/>
    <property type="match status" value="2"/>
</dbReference>
<dbReference type="Pfam" id="PF13193">
    <property type="entry name" value="AMP-binding_C"/>
    <property type="match status" value="1"/>
</dbReference>
<dbReference type="EMBL" id="AP019368">
    <property type="protein sequence ID" value="BBH53188.1"/>
    <property type="molecule type" value="Genomic_DNA"/>
</dbReference>
<dbReference type="Pfam" id="PF00668">
    <property type="entry name" value="Condensation"/>
    <property type="match status" value="2"/>
</dbReference>
<dbReference type="Gene3D" id="3.30.559.30">
    <property type="entry name" value="Nonribosomal peptide synthetase, condensation domain"/>
    <property type="match status" value="2"/>
</dbReference>